<comment type="caution">
    <text evidence="1">The sequence shown here is derived from an EMBL/GenBank/DDBJ whole genome shotgun (WGS) entry which is preliminary data.</text>
</comment>
<name>A0ACB9ZT12_CATRO</name>
<proteinExistence type="predicted"/>
<organism evidence="1 2">
    <name type="scientific">Catharanthus roseus</name>
    <name type="common">Madagascar periwinkle</name>
    <name type="synonym">Vinca rosea</name>
    <dbReference type="NCBI Taxonomy" id="4058"/>
    <lineage>
        <taxon>Eukaryota</taxon>
        <taxon>Viridiplantae</taxon>
        <taxon>Streptophyta</taxon>
        <taxon>Embryophyta</taxon>
        <taxon>Tracheophyta</taxon>
        <taxon>Spermatophyta</taxon>
        <taxon>Magnoliopsida</taxon>
        <taxon>eudicotyledons</taxon>
        <taxon>Gunneridae</taxon>
        <taxon>Pentapetalae</taxon>
        <taxon>asterids</taxon>
        <taxon>lamiids</taxon>
        <taxon>Gentianales</taxon>
        <taxon>Apocynaceae</taxon>
        <taxon>Rauvolfioideae</taxon>
        <taxon>Vinceae</taxon>
        <taxon>Catharanthinae</taxon>
        <taxon>Catharanthus</taxon>
    </lineage>
</organism>
<reference evidence="2" key="1">
    <citation type="journal article" date="2023" name="Nat. Plants">
        <title>Single-cell RNA sequencing provides a high-resolution roadmap for understanding the multicellular compartmentation of specialized metabolism.</title>
        <authorList>
            <person name="Sun S."/>
            <person name="Shen X."/>
            <person name="Li Y."/>
            <person name="Li Y."/>
            <person name="Wang S."/>
            <person name="Li R."/>
            <person name="Zhang H."/>
            <person name="Shen G."/>
            <person name="Guo B."/>
            <person name="Wei J."/>
            <person name="Xu J."/>
            <person name="St-Pierre B."/>
            <person name="Chen S."/>
            <person name="Sun C."/>
        </authorList>
    </citation>
    <scope>NUCLEOTIDE SEQUENCE [LARGE SCALE GENOMIC DNA]</scope>
</reference>
<dbReference type="Proteomes" id="UP001060085">
    <property type="component" value="Linkage Group LG08"/>
</dbReference>
<evidence type="ECO:0000313" key="1">
    <source>
        <dbReference type="EMBL" id="KAI5650401.1"/>
    </source>
</evidence>
<gene>
    <name evidence="1" type="ORF">M9H77_36406</name>
</gene>
<dbReference type="EMBL" id="CM044708">
    <property type="protein sequence ID" value="KAI5650401.1"/>
    <property type="molecule type" value="Genomic_DNA"/>
</dbReference>
<accession>A0ACB9ZT12</accession>
<keyword evidence="2" id="KW-1185">Reference proteome</keyword>
<evidence type="ECO:0000313" key="2">
    <source>
        <dbReference type="Proteomes" id="UP001060085"/>
    </source>
</evidence>
<sequence>MKPSMIKEFTKANKLSQGQAVIDRKVIHHEKKNTCTFVKEEKSREEKVKSVELNLCLELNAFYVTLVGNVRANPFTCDLAFDIDHMLKCSSLCSYFEKQLLVLEVHPCDLVKTTFENGVFELALKDLNEKLVYPISFIDYLLNRDILKDILVQNTTCVKLLNQSFGGILLYSLTFKEFLDELISLLYCKKELGGLSIERNGTLK</sequence>
<protein>
    <submittedName>
        <fullName evidence="1">Uncharacterized protein</fullName>
    </submittedName>
</protein>